<dbReference type="InterPro" id="IPR015422">
    <property type="entry name" value="PyrdxlP-dep_Trfase_small"/>
</dbReference>
<feature type="non-terminal residue" evidence="4">
    <location>
        <position position="1"/>
    </location>
</feature>
<dbReference type="AlphaFoldDB" id="A0A382J2K0"/>
<dbReference type="InterPro" id="IPR050087">
    <property type="entry name" value="AON_synthase_class-II"/>
</dbReference>
<protein>
    <recommendedName>
        <fullName evidence="3">Aminotransferase class I/classII large domain-containing protein</fullName>
    </recommendedName>
</protein>
<dbReference type="Gene3D" id="3.40.640.10">
    <property type="entry name" value="Type I PLP-dependent aspartate aminotransferase-like (Major domain)"/>
    <property type="match status" value="1"/>
</dbReference>
<evidence type="ECO:0000256" key="2">
    <source>
        <dbReference type="ARBA" id="ARBA00022679"/>
    </source>
</evidence>
<comment type="cofactor">
    <cofactor evidence="1">
        <name>pyridoxal 5'-phosphate</name>
        <dbReference type="ChEBI" id="CHEBI:597326"/>
    </cofactor>
</comment>
<dbReference type="SUPFAM" id="SSF53383">
    <property type="entry name" value="PLP-dependent transferases"/>
    <property type="match status" value="1"/>
</dbReference>
<sequence length="210" mass="22636">DHAPLDEVMEAAARHDHAYEENAIVLVDDSHGVGSFGKTGRGVEEFTGSPQVDILIGTLGKAFGVNGGYVTASESVINFLRESSPTYIYSNPITVGEAKAALKAVQITDGPDGRALLEKLRDLTKRFEQGLARLGIETIPGEHPVVPLMIRDTQRTGELVNYLYENGVLVTGLAYPVVPKGDEEIRTQINAAHTEADIDHVLALLEAYDA</sequence>
<dbReference type="Gene3D" id="3.90.1150.10">
    <property type="entry name" value="Aspartate Aminotransferase, domain 1"/>
    <property type="match status" value="1"/>
</dbReference>
<dbReference type="EMBL" id="UINC01070843">
    <property type="protein sequence ID" value="SVC05303.1"/>
    <property type="molecule type" value="Genomic_DNA"/>
</dbReference>
<dbReference type="InterPro" id="IPR015424">
    <property type="entry name" value="PyrdxlP-dep_Trfase"/>
</dbReference>
<feature type="domain" description="Aminotransferase class I/classII large" evidence="3">
    <location>
        <begin position="16"/>
        <end position="203"/>
    </location>
</feature>
<gene>
    <name evidence="4" type="ORF">METZ01_LOCUS258157</name>
</gene>
<accession>A0A382J2K0</accession>
<evidence type="ECO:0000256" key="1">
    <source>
        <dbReference type="ARBA" id="ARBA00001933"/>
    </source>
</evidence>
<name>A0A382J2K0_9ZZZZ</name>
<dbReference type="PANTHER" id="PTHR13693">
    <property type="entry name" value="CLASS II AMINOTRANSFERASE/8-AMINO-7-OXONONANOATE SYNTHASE"/>
    <property type="match status" value="1"/>
</dbReference>
<keyword evidence="2" id="KW-0808">Transferase</keyword>
<dbReference type="Pfam" id="PF00155">
    <property type="entry name" value="Aminotran_1_2"/>
    <property type="match status" value="1"/>
</dbReference>
<evidence type="ECO:0000313" key="4">
    <source>
        <dbReference type="EMBL" id="SVC05303.1"/>
    </source>
</evidence>
<proteinExistence type="predicted"/>
<dbReference type="InterPro" id="IPR015421">
    <property type="entry name" value="PyrdxlP-dep_Trfase_major"/>
</dbReference>
<organism evidence="4">
    <name type="scientific">marine metagenome</name>
    <dbReference type="NCBI Taxonomy" id="408172"/>
    <lineage>
        <taxon>unclassified sequences</taxon>
        <taxon>metagenomes</taxon>
        <taxon>ecological metagenomes</taxon>
    </lineage>
</organism>
<evidence type="ECO:0000259" key="3">
    <source>
        <dbReference type="Pfam" id="PF00155"/>
    </source>
</evidence>
<dbReference type="InterPro" id="IPR004839">
    <property type="entry name" value="Aminotransferase_I/II_large"/>
</dbReference>
<dbReference type="GO" id="GO:0016740">
    <property type="term" value="F:transferase activity"/>
    <property type="evidence" value="ECO:0007669"/>
    <property type="project" value="UniProtKB-KW"/>
</dbReference>
<dbReference type="GO" id="GO:0030170">
    <property type="term" value="F:pyridoxal phosphate binding"/>
    <property type="evidence" value="ECO:0007669"/>
    <property type="project" value="InterPro"/>
</dbReference>
<reference evidence="4" key="1">
    <citation type="submission" date="2018-05" db="EMBL/GenBank/DDBJ databases">
        <authorList>
            <person name="Lanie J.A."/>
            <person name="Ng W.-L."/>
            <person name="Kazmierczak K.M."/>
            <person name="Andrzejewski T.M."/>
            <person name="Davidsen T.M."/>
            <person name="Wayne K.J."/>
            <person name="Tettelin H."/>
            <person name="Glass J.I."/>
            <person name="Rusch D."/>
            <person name="Podicherti R."/>
            <person name="Tsui H.-C.T."/>
            <person name="Winkler M.E."/>
        </authorList>
    </citation>
    <scope>NUCLEOTIDE SEQUENCE</scope>
</reference>